<feature type="transmembrane region" description="Helical" evidence="9">
    <location>
        <begin position="439"/>
        <end position="457"/>
    </location>
</feature>
<name>G7DZ46_MIXOS</name>
<feature type="region of interest" description="Disordered" evidence="8">
    <location>
        <begin position="1"/>
        <end position="49"/>
    </location>
</feature>
<dbReference type="InterPro" id="IPR005828">
    <property type="entry name" value="MFS_sugar_transport-like"/>
</dbReference>
<organism evidence="11 12">
    <name type="scientific">Mixia osmundae (strain CBS 9802 / IAM 14324 / JCM 22182 / KY 12970)</name>
    <dbReference type="NCBI Taxonomy" id="764103"/>
    <lineage>
        <taxon>Eukaryota</taxon>
        <taxon>Fungi</taxon>
        <taxon>Dikarya</taxon>
        <taxon>Basidiomycota</taxon>
        <taxon>Pucciniomycotina</taxon>
        <taxon>Mixiomycetes</taxon>
        <taxon>Mixiales</taxon>
        <taxon>Mixiaceae</taxon>
        <taxon>Mixia</taxon>
    </lineage>
</organism>
<dbReference type="AlphaFoldDB" id="G7DZ46"/>
<keyword evidence="6 9" id="KW-0472">Membrane</keyword>
<evidence type="ECO:0000256" key="2">
    <source>
        <dbReference type="ARBA" id="ARBA00010992"/>
    </source>
</evidence>
<dbReference type="InterPro" id="IPR005829">
    <property type="entry name" value="Sugar_transporter_CS"/>
</dbReference>
<keyword evidence="5 9" id="KW-1133">Transmembrane helix</keyword>
<feature type="compositionally biased region" description="Polar residues" evidence="8">
    <location>
        <begin position="8"/>
        <end position="17"/>
    </location>
</feature>
<dbReference type="PROSITE" id="PS00217">
    <property type="entry name" value="SUGAR_TRANSPORT_2"/>
    <property type="match status" value="1"/>
</dbReference>
<dbReference type="Pfam" id="PF00083">
    <property type="entry name" value="Sugar_tr"/>
    <property type="match status" value="1"/>
</dbReference>
<reference evidence="11 12" key="2">
    <citation type="journal article" date="2012" name="Open Biol.">
        <title>Characteristics of nucleosomes and linker DNA regions on the genome of the basidiomycete Mixia osmundae revealed by mono- and dinucleosome mapping.</title>
        <authorList>
            <person name="Nishida H."/>
            <person name="Kondo S."/>
            <person name="Matsumoto T."/>
            <person name="Suzuki Y."/>
            <person name="Yoshikawa H."/>
            <person name="Taylor T.D."/>
            <person name="Sugiyama J."/>
        </authorList>
    </citation>
    <scope>NUCLEOTIDE SEQUENCE [LARGE SCALE GENOMIC DNA]</scope>
    <source>
        <strain evidence="12">CBS 9802 / IAM 14324 / JCM 22182 / KY 12970</strain>
    </source>
</reference>
<feature type="transmembrane region" description="Helical" evidence="9">
    <location>
        <begin position="251"/>
        <end position="269"/>
    </location>
</feature>
<sequence length="684" mass="76049">MDEKHASSDVSSGSNTIEHARTHDNDASNGNGTQGTAYTNEKAALPAERMQTDTALTKEKEKGETEHVDELNVLEAARKNRDLLISNVNARLANPLAGYTPEQLQVMGRRYAREHGMEDKEDIFAKGAVVAGDPGGFENIPTLTEEDKVNLRLERTHKWKNPGTLYWLVICCSLAAAVQGMDESVISGANLFFPQQFGIATSTDVDPTLTAAQISQNELLLGLVNGAPYLCCAILGCWLTTPLNDWFGRRGAIFITAMISFLTCIWSGVTNSWPHLFAARFVLGIGIGAKSATVPVYAAECSPPAIRGALVMMWQTWTAFGIMIGYVADLVFYNVKDTAHVTGLNWRLMLGSAGFPAIIVCVQVLFLPESPRWYMLRNRHRSAFESIRRLRYDDIQTSRDLFTMHCLLEAEKDVIHTRNRYLEIFTIPRNRRAMQASTIVMFMQQFCGVNVIVYYVATIFTEAGFSNQSALLASFGFGAINFTFALPAILTIDNFGRRNLVLTCLPPMAASLLLTGFGFFIPEDNKAHIAVIALGIYIFGILYSPSMGPVPFSYSAEAYPLSVRTIGMSLATATTWLFNFILAFTFPRLLSAFKPQGAFGYYAAWNIIGFFLTLFFVPETKALSLEELDQVFSVPTMTHARYQGRAFTRNMRRWILRQKLPPMEPLYQFDESMAKSYAPTAGGH</sequence>
<dbReference type="PRINTS" id="PR00171">
    <property type="entry name" value="SUGRTRNSPORT"/>
</dbReference>
<dbReference type="STRING" id="764103.G7DZ46"/>
<feature type="transmembrane region" description="Helical" evidence="9">
    <location>
        <begin position="499"/>
        <end position="521"/>
    </location>
</feature>
<dbReference type="OrthoDB" id="5290825at2759"/>
<dbReference type="InterPro" id="IPR050814">
    <property type="entry name" value="Myo-inositol_Transporter"/>
</dbReference>
<reference evidence="11 12" key="1">
    <citation type="journal article" date="2011" name="J. Gen. Appl. Microbiol.">
        <title>Draft genome sequencing of the enigmatic basidiomycete Mixia osmundae.</title>
        <authorList>
            <person name="Nishida H."/>
            <person name="Nagatsuka Y."/>
            <person name="Sugiyama J."/>
        </authorList>
    </citation>
    <scope>NUCLEOTIDE SEQUENCE [LARGE SCALE GENOMIC DNA]</scope>
    <source>
        <strain evidence="12">CBS 9802 / IAM 14324 / JCM 22182 / KY 12970</strain>
    </source>
</reference>
<evidence type="ECO:0000256" key="3">
    <source>
        <dbReference type="ARBA" id="ARBA00022448"/>
    </source>
</evidence>
<feature type="transmembrane region" description="Helical" evidence="9">
    <location>
        <begin position="566"/>
        <end position="586"/>
    </location>
</feature>
<evidence type="ECO:0000256" key="8">
    <source>
        <dbReference type="SAM" id="MobiDB-lite"/>
    </source>
</evidence>
<evidence type="ECO:0000256" key="6">
    <source>
        <dbReference type="ARBA" id="ARBA00023136"/>
    </source>
</evidence>
<proteinExistence type="inferred from homology"/>
<evidence type="ECO:0000256" key="5">
    <source>
        <dbReference type="ARBA" id="ARBA00022989"/>
    </source>
</evidence>
<dbReference type="InterPro" id="IPR036259">
    <property type="entry name" value="MFS_trans_sf"/>
</dbReference>
<evidence type="ECO:0000256" key="7">
    <source>
        <dbReference type="ARBA" id="ARBA00049119"/>
    </source>
</evidence>
<dbReference type="PANTHER" id="PTHR48020">
    <property type="entry name" value="PROTON MYO-INOSITOL COTRANSPORTER"/>
    <property type="match status" value="1"/>
</dbReference>
<keyword evidence="12" id="KW-1185">Reference proteome</keyword>
<dbReference type="HOGENOM" id="CLU_001265_43_5_1"/>
<dbReference type="PROSITE" id="PS00216">
    <property type="entry name" value="SUGAR_TRANSPORT_1"/>
    <property type="match status" value="1"/>
</dbReference>
<feature type="compositionally biased region" description="Polar residues" evidence="8">
    <location>
        <begin position="27"/>
        <end position="39"/>
    </location>
</feature>
<comment type="subcellular location">
    <subcellularLocation>
        <location evidence="1">Membrane</location>
        <topology evidence="1">Multi-pass membrane protein</topology>
    </subcellularLocation>
</comment>
<protein>
    <recommendedName>
        <fullName evidence="10">Major facilitator superfamily (MFS) profile domain-containing protein</fullName>
    </recommendedName>
</protein>
<dbReference type="FunFam" id="1.20.1250.20:FF:000100">
    <property type="entry name" value="MFS sugar transporter, putative"/>
    <property type="match status" value="1"/>
</dbReference>
<dbReference type="InterPro" id="IPR003663">
    <property type="entry name" value="Sugar/inositol_transpt"/>
</dbReference>
<dbReference type="GO" id="GO:0015791">
    <property type="term" value="P:polyol transmembrane transport"/>
    <property type="evidence" value="ECO:0007669"/>
    <property type="project" value="UniProtKB-ARBA"/>
</dbReference>
<dbReference type="GO" id="GO:0022857">
    <property type="term" value="F:transmembrane transporter activity"/>
    <property type="evidence" value="ECO:0007669"/>
    <property type="project" value="InterPro"/>
</dbReference>
<keyword evidence="3" id="KW-0813">Transport</keyword>
<evidence type="ECO:0000256" key="4">
    <source>
        <dbReference type="ARBA" id="ARBA00022692"/>
    </source>
</evidence>
<keyword evidence="4 9" id="KW-0812">Transmembrane</keyword>
<accession>G7DZ46</accession>
<dbReference type="Proteomes" id="UP000009131">
    <property type="component" value="Unassembled WGS sequence"/>
</dbReference>
<comment type="caution">
    <text evidence="11">The sequence shown here is derived from an EMBL/GenBank/DDBJ whole genome shotgun (WGS) entry which is preliminary data.</text>
</comment>
<evidence type="ECO:0000259" key="10">
    <source>
        <dbReference type="PROSITE" id="PS50850"/>
    </source>
</evidence>
<dbReference type="PANTHER" id="PTHR48020:SF25">
    <property type="entry name" value="SUGAR TRANSPORTER, PUTATIVE (AFU_ORTHOLOGUE AFUA_7G05830)-RELATED"/>
    <property type="match status" value="1"/>
</dbReference>
<evidence type="ECO:0000313" key="11">
    <source>
        <dbReference type="EMBL" id="GAA95856.1"/>
    </source>
</evidence>
<gene>
    <name evidence="11" type="primary">Mo02513</name>
    <name evidence="11" type="ORF">E5Q_02513</name>
</gene>
<comment type="catalytic activity">
    <reaction evidence="7">
        <text>myo-inositol(out) + H(+)(out) = myo-inositol(in) + H(+)(in)</text>
        <dbReference type="Rhea" id="RHEA:60364"/>
        <dbReference type="ChEBI" id="CHEBI:15378"/>
        <dbReference type="ChEBI" id="CHEBI:17268"/>
    </reaction>
</comment>
<dbReference type="SUPFAM" id="SSF103473">
    <property type="entry name" value="MFS general substrate transporter"/>
    <property type="match status" value="1"/>
</dbReference>
<feature type="transmembrane region" description="Helical" evidence="9">
    <location>
        <begin position="309"/>
        <end position="328"/>
    </location>
</feature>
<dbReference type="NCBIfam" id="TIGR00879">
    <property type="entry name" value="SP"/>
    <property type="match status" value="1"/>
</dbReference>
<dbReference type="EMBL" id="BABT02000067">
    <property type="protein sequence ID" value="GAA95856.1"/>
    <property type="molecule type" value="Genomic_DNA"/>
</dbReference>
<feature type="transmembrane region" description="Helical" evidence="9">
    <location>
        <begin position="275"/>
        <end position="297"/>
    </location>
</feature>
<evidence type="ECO:0000313" key="12">
    <source>
        <dbReference type="Proteomes" id="UP000009131"/>
    </source>
</evidence>
<dbReference type="PROSITE" id="PS50850">
    <property type="entry name" value="MFS"/>
    <property type="match status" value="1"/>
</dbReference>
<dbReference type="Gene3D" id="1.20.1250.20">
    <property type="entry name" value="MFS general substrate transporter like domains"/>
    <property type="match status" value="1"/>
</dbReference>
<dbReference type="GO" id="GO:0016020">
    <property type="term" value="C:membrane"/>
    <property type="evidence" value="ECO:0007669"/>
    <property type="project" value="UniProtKB-SubCell"/>
</dbReference>
<feature type="transmembrane region" description="Helical" evidence="9">
    <location>
        <begin position="527"/>
        <end position="545"/>
    </location>
</feature>
<evidence type="ECO:0000256" key="9">
    <source>
        <dbReference type="SAM" id="Phobius"/>
    </source>
</evidence>
<dbReference type="InterPro" id="IPR020846">
    <property type="entry name" value="MFS_dom"/>
</dbReference>
<feature type="transmembrane region" description="Helical" evidence="9">
    <location>
        <begin position="219"/>
        <end position="239"/>
    </location>
</feature>
<dbReference type="InParanoid" id="G7DZ46"/>
<evidence type="ECO:0000256" key="1">
    <source>
        <dbReference type="ARBA" id="ARBA00004141"/>
    </source>
</evidence>
<comment type="similarity">
    <text evidence="2">Belongs to the major facilitator superfamily. Sugar transporter (TC 2.A.1.1) family.</text>
</comment>
<feature type="transmembrane region" description="Helical" evidence="9">
    <location>
        <begin position="598"/>
        <end position="617"/>
    </location>
</feature>
<feature type="domain" description="Major facilitator superfamily (MFS) profile" evidence="10">
    <location>
        <begin position="168"/>
        <end position="621"/>
    </location>
</feature>
<dbReference type="eggNOG" id="KOG0254">
    <property type="taxonomic scope" value="Eukaryota"/>
</dbReference>
<feature type="transmembrane region" description="Helical" evidence="9">
    <location>
        <begin position="469"/>
        <end position="492"/>
    </location>
</feature>
<feature type="transmembrane region" description="Helical" evidence="9">
    <location>
        <begin position="348"/>
        <end position="367"/>
    </location>
</feature>
<dbReference type="GO" id="GO:0015798">
    <property type="term" value="P:myo-inositol transport"/>
    <property type="evidence" value="ECO:0007669"/>
    <property type="project" value="UniProtKB-ARBA"/>
</dbReference>